<dbReference type="EMBL" id="JAAIUW010000010">
    <property type="protein sequence ID" value="KAF7812477.1"/>
    <property type="molecule type" value="Genomic_DNA"/>
</dbReference>
<dbReference type="Proteomes" id="UP000634136">
    <property type="component" value="Unassembled WGS sequence"/>
</dbReference>
<dbReference type="OrthoDB" id="848707at2759"/>
<name>A0A834T283_9FABA</name>
<reference evidence="1" key="1">
    <citation type="submission" date="2020-09" db="EMBL/GenBank/DDBJ databases">
        <title>Genome-Enabled Discovery of Anthraquinone Biosynthesis in Senna tora.</title>
        <authorList>
            <person name="Kang S.-H."/>
            <person name="Pandey R.P."/>
            <person name="Lee C.-M."/>
            <person name="Sim J.-S."/>
            <person name="Jeong J.-T."/>
            <person name="Choi B.-S."/>
            <person name="Jung M."/>
            <person name="Ginzburg D."/>
            <person name="Zhao K."/>
            <person name="Won S.Y."/>
            <person name="Oh T.-J."/>
            <person name="Yu Y."/>
            <person name="Kim N.-H."/>
            <person name="Lee O.R."/>
            <person name="Lee T.-H."/>
            <person name="Bashyal P."/>
            <person name="Kim T.-S."/>
            <person name="Lee W.-H."/>
            <person name="Kawkins C."/>
            <person name="Kim C.-K."/>
            <person name="Kim J.S."/>
            <person name="Ahn B.O."/>
            <person name="Rhee S.Y."/>
            <person name="Sohng J.K."/>
        </authorList>
    </citation>
    <scope>NUCLEOTIDE SEQUENCE</scope>
    <source>
        <tissue evidence="1">Leaf</tissue>
    </source>
</reference>
<comment type="caution">
    <text evidence="1">The sequence shown here is derived from an EMBL/GenBank/DDBJ whole genome shotgun (WGS) entry which is preliminary data.</text>
</comment>
<evidence type="ECO:0000313" key="2">
    <source>
        <dbReference type="Proteomes" id="UP000634136"/>
    </source>
</evidence>
<proteinExistence type="predicted"/>
<dbReference type="AlphaFoldDB" id="A0A834T283"/>
<gene>
    <name evidence="1" type="ORF">G2W53_033453</name>
</gene>
<sequence>MTRVKLFNGLEAKNRFENNFKERHCAPAREINLEFFYKEGFRCFEMFKFNGWQPFLNALESTILIRGRRAVLNKSFLSEVLQVPNHGICPDLADDIITESYSKGEFIKELIGKDSSVCHASILGADNIILFHIIDQVVMPKLNKANDLNNTELFVMWCLSRYLRVNLPHIIVSHMKHICQSSHELADGMVITRIAKYIKAYLSEYEGGEASFQSRFDIGLLHHIQFRKIGKHWVKKGKELEIVPKIEEVPELPKGSKQPRSPQPSLAALLKDRMNDNTLFRLLQEILRSSTFNHDAQVSHNKFMKEILDSINATNGLLTSIQFLLQKHITMASIASAAKGLVPPLRPKPQIEDVD</sequence>
<accession>A0A834T283</accession>
<protein>
    <submittedName>
        <fullName evidence="1">Uncharacterized protein</fullName>
    </submittedName>
</protein>
<organism evidence="1 2">
    <name type="scientific">Senna tora</name>
    <dbReference type="NCBI Taxonomy" id="362788"/>
    <lineage>
        <taxon>Eukaryota</taxon>
        <taxon>Viridiplantae</taxon>
        <taxon>Streptophyta</taxon>
        <taxon>Embryophyta</taxon>
        <taxon>Tracheophyta</taxon>
        <taxon>Spermatophyta</taxon>
        <taxon>Magnoliopsida</taxon>
        <taxon>eudicotyledons</taxon>
        <taxon>Gunneridae</taxon>
        <taxon>Pentapetalae</taxon>
        <taxon>rosids</taxon>
        <taxon>fabids</taxon>
        <taxon>Fabales</taxon>
        <taxon>Fabaceae</taxon>
        <taxon>Caesalpinioideae</taxon>
        <taxon>Cassia clade</taxon>
        <taxon>Senna</taxon>
    </lineage>
</organism>
<evidence type="ECO:0000313" key="1">
    <source>
        <dbReference type="EMBL" id="KAF7812477.1"/>
    </source>
</evidence>
<keyword evidence="2" id="KW-1185">Reference proteome</keyword>